<dbReference type="RefSeq" id="WP_316426249.1">
    <property type="nucleotide sequence ID" value="NZ_CP130144.1"/>
</dbReference>
<proteinExistence type="predicted"/>
<organism evidence="2">
    <name type="scientific">Leptolyngbya boryana CZ1</name>
    <dbReference type="NCBI Taxonomy" id="3060204"/>
    <lineage>
        <taxon>Bacteria</taxon>
        <taxon>Bacillati</taxon>
        <taxon>Cyanobacteriota</taxon>
        <taxon>Cyanophyceae</taxon>
        <taxon>Leptolyngbyales</taxon>
        <taxon>Leptolyngbyaceae</taxon>
        <taxon>Leptolyngbya group</taxon>
        <taxon>Leptolyngbya</taxon>
    </lineage>
</organism>
<evidence type="ECO:0000259" key="1">
    <source>
        <dbReference type="Pfam" id="PF12770"/>
    </source>
</evidence>
<dbReference type="InterPro" id="IPR024983">
    <property type="entry name" value="CHAT_dom"/>
</dbReference>
<dbReference type="PANTHER" id="PTHR10098">
    <property type="entry name" value="RAPSYN-RELATED"/>
    <property type="match status" value="1"/>
</dbReference>
<protein>
    <submittedName>
        <fullName evidence="2">CHAT domain-containing protein</fullName>
    </submittedName>
</protein>
<dbReference type="AlphaFoldDB" id="A0AA97ANI5"/>
<sequence length="355" mass="39055">MLYPLILEDRLELILATPNTPPIRRTVPVKKEELNAAIVQFRQVLQDPTIDAKVPAQKLYEWLIKPLEADLKQAKIDSIIYSPDGQLRYIPLASLYDGQKWLTQRYKINNITARSLTDFNRPAQSQLRVLSGAFVQGSYKFEVGGSSFSFAGLPFAGKEVDQVETLIPGGTKLVDKAFSLAAIEPKLNEYSIVHFATHGAFVPGKPQDSFLLFGNGDRPNLREIQNWSLQKVDLVVLSACETGIGGKLGNGEEILGLGYQFQRAGARATIASLWKVDDGGTQKLMSNFYAALKGKTSKSEALRAAQIALIQKGQATTGDKRASIAVVQNSNPTQTKGKLDHPYYWAPFILIGNGF</sequence>
<reference evidence="2" key="2">
    <citation type="submission" date="2023-07" db="EMBL/GenBank/DDBJ databases">
        <authorList>
            <person name="Bai X.-H."/>
            <person name="Wang H.-H."/>
            <person name="Wang J."/>
            <person name="Ma M.-Y."/>
            <person name="Hu H.-H."/>
            <person name="Song Z.-L."/>
            <person name="Ma H.-G."/>
            <person name="Fan Y."/>
            <person name="Du C.-Y."/>
            <person name="Xu J.-C."/>
        </authorList>
    </citation>
    <scope>NUCLEOTIDE SEQUENCE</scope>
    <source>
        <strain evidence="2">CZ1</strain>
    </source>
</reference>
<dbReference type="EMBL" id="CP130144">
    <property type="protein sequence ID" value="WNZ44064.1"/>
    <property type="molecule type" value="Genomic_DNA"/>
</dbReference>
<reference evidence="2" key="1">
    <citation type="journal article" date="2023" name="Plants (Basel)">
        <title>Genomic Analysis of Leptolyngbya boryana CZ1 Reveals Efficient Carbon Fixation Modules.</title>
        <authorList>
            <person name="Bai X."/>
            <person name="Wang H."/>
            <person name="Cheng W."/>
            <person name="Wang J."/>
            <person name="Ma M."/>
            <person name="Hu H."/>
            <person name="Song Z."/>
            <person name="Ma H."/>
            <person name="Fan Y."/>
            <person name="Du C."/>
            <person name="Xu J."/>
        </authorList>
    </citation>
    <scope>NUCLEOTIDE SEQUENCE</scope>
    <source>
        <strain evidence="2">CZ1</strain>
    </source>
</reference>
<dbReference type="Pfam" id="PF12770">
    <property type="entry name" value="CHAT"/>
    <property type="match status" value="1"/>
</dbReference>
<feature type="domain" description="CHAT" evidence="1">
    <location>
        <begin position="55"/>
        <end position="353"/>
    </location>
</feature>
<evidence type="ECO:0000313" key="2">
    <source>
        <dbReference type="EMBL" id="WNZ44064.1"/>
    </source>
</evidence>
<name>A0AA97ANI5_LEPBY</name>
<gene>
    <name evidence="2" type="ORF">Q2T42_19720</name>
</gene>
<accession>A0AA97ANI5</accession>